<feature type="domain" description="Condensation" evidence="3">
    <location>
        <begin position="26"/>
        <end position="476"/>
    </location>
</feature>
<dbReference type="PANTHER" id="PTHR45527:SF1">
    <property type="entry name" value="FATTY ACID SYNTHASE"/>
    <property type="match status" value="1"/>
</dbReference>
<feature type="domain" description="AMP-dependent synthetase/ligase" evidence="2">
    <location>
        <begin position="503"/>
        <end position="559"/>
    </location>
</feature>
<dbReference type="PANTHER" id="PTHR45527">
    <property type="entry name" value="NONRIBOSOMAL PEPTIDE SYNTHETASE"/>
    <property type="match status" value="1"/>
</dbReference>
<reference evidence="5" key="1">
    <citation type="journal article" date="2024" name="Toxins">
        <title>Genome Sequence Analysis of Native Xenorhabdus Strains Isolated from Entomopathogenic Nematodes in Argentina.</title>
        <authorList>
            <person name="Palma L."/>
            <person name="Frizzo L."/>
            <person name="Kaiser S."/>
            <person name="Berry C."/>
            <person name="Caballero P."/>
            <person name="Bode H.B."/>
            <person name="Del Valle E.E."/>
        </authorList>
    </citation>
    <scope>NUCLEOTIDE SEQUENCE [LARGE SCALE GENOMIC DNA]</scope>
    <source>
        <strain evidence="5">12</strain>
    </source>
</reference>
<dbReference type="Gene3D" id="3.40.50.12780">
    <property type="entry name" value="N-terminal domain of ligase-like"/>
    <property type="match status" value="1"/>
</dbReference>
<protein>
    <submittedName>
        <fullName evidence="4">Non-ribosomal peptide synthetase</fullName>
    </submittedName>
</protein>
<evidence type="ECO:0000313" key="5">
    <source>
        <dbReference type="Proteomes" id="UP001271890"/>
    </source>
</evidence>
<evidence type="ECO:0000256" key="1">
    <source>
        <dbReference type="SAM" id="MobiDB-lite"/>
    </source>
</evidence>
<dbReference type="SUPFAM" id="SSF56801">
    <property type="entry name" value="Acetyl-CoA synthetase-like"/>
    <property type="match status" value="1"/>
</dbReference>
<evidence type="ECO:0000259" key="2">
    <source>
        <dbReference type="Pfam" id="PF00501"/>
    </source>
</evidence>
<dbReference type="EMBL" id="VCDN01000139">
    <property type="protein sequence ID" value="MDX7989388.1"/>
    <property type="molecule type" value="Genomic_DNA"/>
</dbReference>
<sequence length="559" mass="64179">MPNSYGPINNEGQHLFENHSASPSHQFSLSSTQQAVWLDQILRPNNPCYNIGSVIQFEGELDEALLVRAFEIVIGRHDALRLKLINTQKLPLQEVMESVPVSVTIHDFTGYTHPEEQAEQHIRAAFMRPFDLNSELWRFELLRVSENRWYWQFCCHHLIGDGITLGLVPEDIANTYSLLIRGEQPTEIPPSYLDFVNEDRAYQNSQRYTQDKQFWLERYKNLPPALIKASHANQAIDYGHSEPLSWPLDRALFQRIESLVNEHGLSVLHFMYAILACYFSRTLSFSQGTGSEEIVIGIPVHNRKNSRQKRMVGMFSSVIPVGITVAPDDTFLDVMHKAAAELRRCYKRQRLPIAEINRHIRTQRKTGHTQLFDVMLSFEQIEVNAAIPNATLKYAKIQRGSPFPLIVTIHQYAFSNSEDTRKPFSLEFEFSPTVLSRDEIIALQSRFMVMMENALTTFEEPIRNLPILPPAERQQVLVDFNTTQTDFSTDLSLHPPLIHQHIEAQAAQHPEAIAVVFHEHTLHYGELNQRANQLAHHLIALGVRPDERVAICVERSPEM</sequence>
<evidence type="ECO:0000313" key="4">
    <source>
        <dbReference type="EMBL" id="MDX7989388.1"/>
    </source>
</evidence>
<dbReference type="RefSeq" id="WP_319931758.1">
    <property type="nucleotide sequence ID" value="NZ_VCDN01000139.1"/>
</dbReference>
<dbReference type="Proteomes" id="UP001271890">
    <property type="component" value="Unassembled WGS sequence"/>
</dbReference>
<evidence type="ECO:0000259" key="3">
    <source>
        <dbReference type="Pfam" id="PF00668"/>
    </source>
</evidence>
<dbReference type="Pfam" id="PF00668">
    <property type="entry name" value="Condensation"/>
    <property type="match status" value="1"/>
</dbReference>
<organism evidence="4 5">
    <name type="scientific">Xenorhabdus santafensis</name>
    <dbReference type="NCBI Taxonomy" id="2582833"/>
    <lineage>
        <taxon>Bacteria</taxon>
        <taxon>Pseudomonadati</taxon>
        <taxon>Pseudomonadota</taxon>
        <taxon>Gammaproteobacteria</taxon>
        <taxon>Enterobacterales</taxon>
        <taxon>Morganellaceae</taxon>
        <taxon>Xenorhabdus</taxon>
    </lineage>
</organism>
<dbReference type="Pfam" id="PF00501">
    <property type="entry name" value="AMP-binding"/>
    <property type="match status" value="1"/>
</dbReference>
<dbReference type="InterPro" id="IPR023213">
    <property type="entry name" value="CAT-like_dom_sf"/>
</dbReference>
<name>A0ABU4SF25_9GAMM</name>
<dbReference type="InterPro" id="IPR042099">
    <property type="entry name" value="ANL_N_sf"/>
</dbReference>
<dbReference type="InterPro" id="IPR000873">
    <property type="entry name" value="AMP-dep_synth/lig_dom"/>
</dbReference>
<dbReference type="Gene3D" id="3.30.559.10">
    <property type="entry name" value="Chloramphenicol acetyltransferase-like domain"/>
    <property type="match status" value="1"/>
</dbReference>
<feature type="region of interest" description="Disordered" evidence="1">
    <location>
        <begin position="1"/>
        <end position="25"/>
    </location>
</feature>
<feature type="non-terminal residue" evidence="4">
    <location>
        <position position="559"/>
    </location>
</feature>
<dbReference type="InterPro" id="IPR001242">
    <property type="entry name" value="Condensation_dom"/>
</dbReference>
<accession>A0ABU4SF25</accession>
<feature type="compositionally biased region" description="Polar residues" evidence="1">
    <location>
        <begin position="1"/>
        <end position="12"/>
    </location>
</feature>
<gene>
    <name evidence="4" type="ORF">FE392_19175</name>
</gene>
<proteinExistence type="predicted"/>
<dbReference type="Gene3D" id="3.30.559.30">
    <property type="entry name" value="Nonribosomal peptide synthetase, condensation domain"/>
    <property type="match status" value="1"/>
</dbReference>
<keyword evidence="5" id="KW-1185">Reference proteome</keyword>
<dbReference type="SUPFAM" id="SSF52777">
    <property type="entry name" value="CoA-dependent acyltransferases"/>
    <property type="match status" value="2"/>
</dbReference>
<comment type="caution">
    <text evidence="4">The sequence shown here is derived from an EMBL/GenBank/DDBJ whole genome shotgun (WGS) entry which is preliminary data.</text>
</comment>